<evidence type="ECO:0000313" key="6">
    <source>
        <dbReference type="EMBL" id="GAA5044413.1"/>
    </source>
</evidence>
<feature type="region of interest" description="Disordered" evidence="4">
    <location>
        <begin position="269"/>
        <end position="298"/>
    </location>
</feature>
<dbReference type="Proteomes" id="UP001500603">
    <property type="component" value="Unassembled WGS sequence"/>
</dbReference>
<dbReference type="InterPro" id="IPR027417">
    <property type="entry name" value="P-loop_NTPase"/>
</dbReference>
<sequence>MIADHNGHNGHNPVLTAPAGSVLVGLLGEIALRRDGALSALPGARARLLLAALALAPGRSRSAQTLIDDVWAQQPPRAPMNALHTQVSRLRSALPEGALEIGPAGYRLTLPVEQVDLTAVTVLTHRARERRALGDLAGCLELIERARALWRGEPGADLPSGVIADELRGAAETRSAELDVLELAVREVSGDLGAALPLAHRRAEADPLNEPAQQTLMRLLATAGRPNEALESFATFRARLADQLGADPGRALIDLNTAILRGEPLRANGVAAVPGSGATPVERDSSSTSAEASAATQPAAQSAAVSNVRIGLRSEPNALLGRGADLDRIEELLRTARVVTVLGPGGVGKTRVAHAAGARARRLPVVLVELASVRGGGRGGDARAGVEGALGAALGVSEVPFDSQALRTGQSVDFRQRLRDALSARSMLLILDNCEHLIDEVAVVVADAIAAADRLTVLTTSRSPLMITAETVYPLAPLGIEEGGSPATELFDARARAVRPGVRLDPGIVAELCRTLDGLPLAIELAAARVRTMSVEEINRRLGDRFSLLRHGDRSSPERHRTLHAVIDWSWDLLEPAQQLALCRLCRFPAGFTLAAAEIVAEGPRIVDVAAAVDGLVNQSLLTMFDDEILGTRYRMLETVREYGEEKLDADRIESEAVDDRMLLWAKGFCTEVAERHSTDDQMRLVLAIGEEVDNLIAALRCALDREDAVAAYTVFPVLGALWVMRGSHTEVITWATRVVALELTEPELRRTVPDLVVLGCVVACLHLMYLGGIANLRAIAAMRVRLRRLLAVRGDLSESALLVARILLSRVDGTGVARLLANGAHSGDPETRSSALLMRANIRENTGDVYGSTHDADLVLGIVGTGKVWSVAMVRRHLGMVRSQVADYPGAVAHYRFALDKLHALGAYEDTVETRCSLVAALIGCGALAEARREMAIVTGSVDPVGDDPGSQYNELLSAIEHTAAELVLAEGAVEQGLLGHRRALELSGWPGTELARPDPGRRMTAASTVDAYVLYGRAGEVAQLVTELIAESVVEFGKYQDIPQIGAVACAVGSYLIASGADPTTGVELLALAPKAVARQDFPSTQWDRHRELAATALGADRMAAALAGSARMRRRHGVDRIMAILRALNNPATTA</sequence>
<organism evidence="6 7">
    <name type="scientific">Nocardia callitridis</name>
    <dbReference type="NCBI Taxonomy" id="648753"/>
    <lineage>
        <taxon>Bacteria</taxon>
        <taxon>Bacillati</taxon>
        <taxon>Actinomycetota</taxon>
        <taxon>Actinomycetes</taxon>
        <taxon>Mycobacteriales</taxon>
        <taxon>Nocardiaceae</taxon>
        <taxon>Nocardia</taxon>
    </lineage>
</organism>
<evidence type="ECO:0000256" key="1">
    <source>
        <dbReference type="ARBA" id="ARBA00005820"/>
    </source>
</evidence>
<proteinExistence type="inferred from homology"/>
<protein>
    <submittedName>
        <fullName evidence="6">BTAD domain-containing putative transcriptional regulator</fullName>
    </submittedName>
</protein>
<dbReference type="RefSeq" id="WP_345493536.1">
    <property type="nucleotide sequence ID" value="NZ_BAABJM010000001.1"/>
</dbReference>
<gene>
    <name evidence="6" type="ORF">GCM10023318_07140</name>
</gene>
<feature type="domain" description="OmpR/PhoB-type" evidence="5">
    <location>
        <begin position="12"/>
        <end position="110"/>
    </location>
</feature>
<dbReference type="PANTHER" id="PTHR47691">
    <property type="entry name" value="REGULATOR-RELATED"/>
    <property type="match status" value="1"/>
</dbReference>
<evidence type="ECO:0000256" key="2">
    <source>
        <dbReference type="ARBA" id="ARBA00023125"/>
    </source>
</evidence>
<dbReference type="InterPro" id="IPR058852">
    <property type="entry name" value="HTH_77"/>
</dbReference>
<dbReference type="SUPFAM" id="SSF48452">
    <property type="entry name" value="TPR-like"/>
    <property type="match status" value="1"/>
</dbReference>
<feature type="DNA-binding region" description="OmpR/PhoB-type" evidence="3">
    <location>
        <begin position="12"/>
        <end position="110"/>
    </location>
</feature>
<dbReference type="EMBL" id="BAABJM010000001">
    <property type="protein sequence ID" value="GAA5044413.1"/>
    <property type="molecule type" value="Genomic_DNA"/>
</dbReference>
<comment type="caution">
    <text evidence="6">The sequence shown here is derived from an EMBL/GenBank/DDBJ whole genome shotgun (WGS) entry which is preliminary data.</text>
</comment>
<evidence type="ECO:0000259" key="5">
    <source>
        <dbReference type="PROSITE" id="PS51755"/>
    </source>
</evidence>
<dbReference type="InterPro" id="IPR016032">
    <property type="entry name" value="Sig_transdc_resp-reg_C-effctor"/>
</dbReference>
<name>A0ABP9JV09_9NOCA</name>
<accession>A0ABP9JV09</accession>
<dbReference type="InterPro" id="IPR011990">
    <property type="entry name" value="TPR-like_helical_dom_sf"/>
</dbReference>
<dbReference type="Pfam" id="PF25872">
    <property type="entry name" value="HTH_77"/>
    <property type="match status" value="1"/>
</dbReference>
<dbReference type="Pfam" id="PF03704">
    <property type="entry name" value="BTAD"/>
    <property type="match status" value="1"/>
</dbReference>
<dbReference type="Gene3D" id="3.40.50.300">
    <property type="entry name" value="P-loop containing nucleotide triphosphate hydrolases"/>
    <property type="match status" value="1"/>
</dbReference>
<dbReference type="PRINTS" id="PR00364">
    <property type="entry name" value="DISEASERSIST"/>
</dbReference>
<evidence type="ECO:0000313" key="7">
    <source>
        <dbReference type="Proteomes" id="UP001500603"/>
    </source>
</evidence>
<dbReference type="Pfam" id="PF00486">
    <property type="entry name" value="Trans_reg_C"/>
    <property type="match status" value="1"/>
</dbReference>
<dbReference type="InterPro" id="IPR036388">
    <property type="entry name" value="WH-like_DNA-bd_sf"/>
</dbReference>
<keyword evidence="2 3" id="KW-0238">DNA-binding</keyword>
<evidence type="ECO:0000256" key="3">
    <source>
        <dbReference type="PROSITE-ProRule" id="PRU01091"/>
    </source>
</evidence>
<dbReference type="InterPro" id="IPR005158">
    <property type="entry name" value="BTAD"/>
</dbReference>
<comment type="similarity">
    <text evidence="1">Belongs to the AfsR/DnrI/RedD regulatory family.</text>
</comment>
<dbReference type="SMART" id="SM01043">
    <property type="entry name" value="BTAD"/>
    <property type="match status" value="1"/>
</dbReference>
<evidence type="ECO:0000256" key="4">
    <source>
        <dbReference type="SAM" id="MobiDB-lite"/>
    </source>
</evidence>
<dbReference type="InterPro" id="IPR001867">
    <property type="entry name" value="OmpR/PhoB-type_DNA-bd"/>
</dbReference>
<reference evidence="7" key="1">
    <citation type="journal article" date="2019" name="Int. J. Syst. Evol. Microbiol.">
        <title>The Global Catalogue of Microorganisms (GCM) 10K type strain sequencing project: providing services to taxonomists for standard genome sequencing and annotation.</title>
        <authorList>
            <consortium name="The Broad Institute Genomics Platform"/>
            <consortium name="The Broad Institute Genome Sequencing Center for Infectious Disease"/>
            <person name="Wu L."/>
            <person name="Ma J."/>
        </authorList>
    </citation>
    <scope>NUCLEOTIDE SEQUENCE [LARGE SCALE GENOMIC DNA]</scope>
    <source>
        <strain evidence="7">JCM 18298</strain>
    </source>
</reference>
<dbReference type="Gene3D" id="1.10.10.10">
    <property type="entry name" value="Winged helix-like DNA-binding domain superfamily/Winged helix DNA-binding domain"/>
    <property type="match status" value="1"/>
</dbReference>
<dbReference type="SUPFAM" id="SSF52540">
    <property type="entry name" value="P-loop containing nucleoside triphosphate hydrolases"/>
    <property type="match status" value="1"/>
</dbReference>
<dbReference type="SMART" id="SM00862">
    <property type="entry name" value="Trans_reg_C"/>
    <property type="match status" value="1"/>
</dbReference>
<dbReference type="PROSITE" id="PS51755">
    <property type="entry name" value="OMPR_PHOB"/>
    <property type="match status" value="1"/>
</dbReference>
<dbReference type="Gene3D" id="1.25.40.10">
    <property type="entry name" value="Tetratricopeptide repeat domain"/>
    <property type="match status" value="1"/>
</dbReference>
<feature type="compositionally biased region" description="Low complexity" evidence="4">
    <location>
        <begin position="286"/>
        <end position="298"/>
    </location>
</feature>
<dbReference type="PANTHER" id="PTHR47691:SF3">
    <property type="entry name" value="HTH-TYPE TRANSCRIPTIONAL REGULATOR RV0890C-RELATED"/>
    <property type="match status" value="1"/>
</dbReference>
<dbReference type="SUPFAM" id="SSF46894">
    <property type="entry name" value="C-terminal effector domain of the bipartite response regulators"/>
    <property type="match status" value="1"/>
</dbReference>
<keyword evidence="7" id="KW-1185">Reference proteome</keyword>